<gene>
    <name evidence="1" type="ORF">Slin15195_G094290</name>
</gene>
<sequence>MRLEVSLLVRLQFLATIEPLRQKPLLADWRSSLRTGPWGGRLFFGSDIQASPDTVYQRCRSAIFGARSLLVAVFDEAPGNNVPEHPIINALSSLATVCNDLSMNGVSDAAETFSRLQDLLALLFADFDGMDFRPGPRSADAAMRNADTDSIYNTAMQHMGAMSIDEGVTCLAEITIGMFYETLTCTSLTCGLDRAEMFVPASQIVVNLQAGPGRTKLTLLTAMENSIGDKASNRISSDRGTCVCGSKDVKKVSKLAVMPEYLVLHLAPGQHRTEAVSG</sequence>
<reference evidence="1" key="1">
    <citation type="submission" date="2022-06" db="EMBL/GenBank/DDBJ databases">
        <title>Complete genome sequences of two strains of the flax pathogen Septoria linicola.</title>
        <authorList>
            <person name="Lapalu N."/>
            <person name="Simon A."/>
            <person name="Demenou B."/>
            <person name="Paumier D."/>
            <person name="Guillot M.-P."/>
            <person name="Gout L."/>
            <person name="Valade R."/>
        </authorList>
    </citation>
    <scope>NUCLEOTIDE SEQUENCE</scope>
    <source>
        <strain evidence="1">SE15195</strain>
    </source>
</reference>
<dbReference type="AlphaFoldDB" id="A0A9Q9B0V2"/>
<name>A0A9Q9B0V2_9PEZI</name>
<accession>A0A9Q9B0V2</accession>
<protein>
    <submittedName>
        <fullName evidence="1">Uncharacterized protein</fullName>
    </submittedName>
</protein>
<dbReference type="EMBL" id="CP099425">
    <property type="protein sequence ID" value="USW56110.1"/>
    <property type="molecule type" value="Genomic_DNA"/>
</dbReference>
<dbReference type="Proteomes" id="UP001056384">
    <property type="component" value="Chromosome 8"/>
</dbReference>
<proteinExistence type="predicted"/>
<organism evidence="1 2">
    <name type="scientific">Septoria linicola</name>
    <dbReference type="NCBI Taxonomy" id="215465"/>
    <lineage>
        <taxon>Eukaryota</taxon>
        <taxon>Fungi</taxon>
        <taxon>Dikarya</taxon>
        <taxon>Ascomycota</taxon>
        <taxon>Pezizomycotina</taxon>
        <taxon>Dothideomycetes</taxon>
        <taxon>Dothideomycetidae</taxon>
        <taxon>Mycosphaerellales</taxon>
        <taxon>Mycosphaerellaceae</taxon>
        <taxon>Septoria</taxon>
    </lineage>
</organism>
<keyword evidence="2" id="KW-1185">Reference proteome</keyword>
<evidence type="ECO:0000313" key="1">
    <source>
        <dbReference type="EMBL" id="USW56110.1"/>
    </source>
</evidence>
<evidence type="ECO:0000313" key="2">
    <source>
        <dbReference type="Proteomes" id="UP001056384"/>
    </source>
</evidence>